<dbReference type="Pfam" id="PF17125">
    <property type="entry name" value="Methyltr_RsmF_N"/>
    <property type="match status" value="1"/>
</dbReference>
<dbReference type="EMBL" id="AP018732">
    <property type="protein sequence ID" value="BBE41462.1"/>
    <property type="molecule type" value="Genomic_DNA"/>
</dbReference>
<gene>
    <name evidence="8" type="ORF">NAS2_0048</name>
</gene>
<dbReference type="InterPro" id="IPR031341">
    <property type="entry name" value="Methyltr_RsmF_N"/>
</dbReference>
<dbReference type="KEGG" id="ccai:NAS2_0048"/>
<evidence type="ECO:0000313" key="9">
    <source>
        <dbReference type="Proteomes" id="UP000509448"/>
    </source>
</evidence>
<evidence type="ECO:0000256" key="2">
    <source>
        <dbReference type="ARBA" id="ARBA00022490"/>
    </source>
</evidence>
<dbReference type="GO" id="GO:0003723">
    <property type="term" value="F:RNA binding"/>
    <property type="evidence" value="ECO:0007669"/>
    <property type="project" value="UniProtKB-KW"/>
</dbReference>
<dbReference type="PRINTS" id="PR02008">
    <property type="entry name" value="RCMTFAMILY"/>
</dbReference>
<dbReference type="Gene3D" id="3.40.50.150">
    <property type="entry name" value="Vaccinia Virus protein VP39"/>
    <property type="match status" value="1"/>
</dbReference>
<dbReference type="SUPFAM" id="SSF53335">
    <property type="entry name" value="S-adenosyl-L-methionine-dependent methyltransferases"/>
    <property type="match status" value="1"/>
</dbReference>
<dbReference type="InterPro" id="IPR023267">
    <property type="entry name" value="RCMT"/>
</dbReference>
<dbReference type="PROSITE" id="PS01153">
    <property type="entry name" value="NOL1_NOP2_SUN"/>
    <property type="match status" value="1"/>
</dbReference>
<name>A0A4P2VCG6_9ARCH</name>
<dbReference type="AlphaFoldDB" id="A0A4P2VCG6"/>
<evidence type="ECO:0000256" key="1">
    <source>
        <dbReference type="ARBA" id="ARBA00007494"/>
    </source>
</evidence>
<sequence length="331" mass="36474">MSALERLNMGLSRIRESLRGPSDLADRYGLPVDQVARYVELLGSRREAEEFLSVGEDDVMRTVRVNTTRIDRDELAERLEAKDASVRPYKHAPYGLVIEDSPVALAAYHEHLVGLFYIQGPASMLPVLALSPEDASRIADAASGVGGKATQISQHNPHSPVIALDVSERKLMALKANASRLGAFNIVAYLMDAREISSLGNFDRLLLDAPCTGEGLMPFPRGRRARPQDEVERAARLQVELLESALKSLGEGGELVYSTCSTNFEENELVVSSVLESLDGFSLVDVSLGFGDPGLIEYAGVRVPSHLRSCRRFYPHRHNTEGFTICRIRRL</sequence>
<dbReference type="PANTHER" id="PTHR22807:SF30">
    <property type="entry name" value="28S RRNA (CYTOSINE(4447)-C(5))-METHYLTRANSFERASE-RELATED"/>
    <property type="match status" value="1"/>
</dbReference>
<dbReference type="PANTHER" id="PTHR22807">
    <property type="entry name" value="NOP2 YEAST -RELATED NOL1/NOP2/FMU SUN DOMAIN-CONTAINING"/>
    <property type="match status" value="1"/>
</dbReference>
<keyword evidence="5" id="KW-0949">S-adenosyl-L-methionine</keyword>
<dbReference type="InterPro" id="IPR001678">
    <property type="entry name" value="MeTrfase_RsmB-F_NOP2_dom"/>
</dbReference>
<evidence type="ECO:0000256" key="4">
    <source>
        <dbReference type="ARBA" id="ARBA00022679"/>
    </source>
</evidence>
<keyword evidence="9" id="KW-1185">Reference proteome</keyword>
<dbReference type="CDD" id="cd02440">
    <property type="entry name" value="AdoMet_MTases"/>
    <property type="match status" value="1"/>
</dbReference>
<proteinExistence type="inferred from homology"/>
<dbReference type="PROSITE" id="PS51686">
    <property type="entry name" value="SAM_MT_RSMB_NOP"/>
    <property type="match status" value="1"/>
</dbReference>
<dbReference type="GeneID" id="55583867"/>
<keyword evidence="2" id="KW-0963">Cytoplasm</keyword>
<dbReference type="Gene3D" id="3.30.70.1170">
    <property type="entry name" value="Sun protein, domain 3"/>
    <property type="match status" value="1"/>
</dbReference>
<keyword evidence="4" id="KW-0808">Transferase</keyword>
<reference evidence="8 9" key="1">
    <citation type="journal article" date="2019" name="ISME J.">
        <title>Isolation and characterization of a thermophilic sulfur- and iron-reducing thaumarchaeote from a terrestrial acidic hot spring.</title>
        <authorList>
            <person name="Kato S."/>
            <person name="Itoh T."/>
            <person name="Yuki M."/>
            <person name="Nagamori M."/>
            <person name="Ohnishi M."/>
            <person name="Uematsu K."/>
            <person name="Suzuki K."/>
            <person name="Takashina T."/>
            <person name="Ohkuma M."/>
        </authorList>
    </citation>
    <scope>NUCLEOTIDE SEQUENCE [LARGE SCALE GENOMIC DNA]</scope>
    <source>
        <strain evidence="8 9">NAS-02</strain>
    </source>
</reference>
<keyword evidence="3 8" id="KW-0489">Methyltransferase</keyword>
<dbReference type="Proteomes" id="UP000509448">
    <property type="component" value="Chromosome"/>
</dbReference>
<dbReference type="OrthoDB" id="14725at2157"/>
<keyword evidence="6" id="KW-0694">RNA-binding</keyword>
<evidence type="ECO:0000256" key="5">
    <source>
        <dbReference type="ARBA" id="ARBA00022691"/>
    </source>
</evidence>
<dbReference type="InterPro" id="IPR029063">
    <property type="entry name" value="SAM-dependent_MTases_sf"/>
</dbReference>
<dbReference type="InterPro" id="IPR049560">
    <property type="entry name" value="MeTrfase_RsmB-F_NOP2_cat"/>
</dbReference>
<comment type="similarity">
    <text evidence="1">Belongs to the class I-like SAM-binding methyltransferase superfamily. RsmB/NOP family.</text>
</comment>
<evidence type="ECO:0000256" key="6">
    <source>
        <dbReference type="ARBA" id="ARBA00022884"/>
    </source>
</evidence>
<protein>
    <submittedName>
        <fullName evidence="8">tRNA/RNA cytosine-C5-methylase</fullName>
    </submittedName>
</protein>
<feature type="domain" description="SAM-dependent MTase RsmB/NOP-type" evidence="7">
    <location>
        <begin position="51"/>
        <end position="331"/>
    </location>
</feature>
<organism evidence="8 9">
    <name type="scientific">Conexivisphaera calida</name>
    <dbReference type="NCBI Taxonomy" id="1874277"/>
    <lineage>
        <taxon>Archaea</taxon>
        <taxon>Nitrososphaerota</taxon>
        <taxon>Conexivisphaeria</taxon>
        <taxon>Conexivisphaerales</taxon>
        <taxon>Conexivisphaeraceae</taxon>
        <taxon>Conexivisphaera</taxon>
    </lineage>
</organism>
<dbReference type="InterPro" id="IPR018314">
    <property type="entry name" value="RsmB/NOL1/NOP2-like_CS"/>
</dbReference>
<dbReference type="GO" id="GO:0008173">
    <property type="term" value="F:RNA methyltransferase activity"/>
    <property type="evidence" value="ECO:0007669"/>
    <property type="project" value="InterPro"/>
</dbReference>
<evidence type="ECO:0000256" key="3">
    <source>
        <dbReference type="ARBA" id="ARBA00022603"/>
    </source>
</evidence>
<dbReference type="Pfam" id="PF01189">
    <property type="entry name" value="Methyltr_RsmB-F"/>
    <property type="match status" value="1"/>
</dbReference>
<accession>A0A4P2VCG6</accession>
<evidence type="ECO:0000259" key="7">
    <source>
        <dbReference type="PROSITE" id="PS51686"/>
    </source>
</evidence>
<dbReference type="RefSeq" id="WP_174447809.1">
    <property type="nucleotide sequence ID" value="NZ_AP018732.1"/>
</dbReference>
<evidence type="ECO:0000313" key="8">
    <source>
        <dbReference type="EMBL" id="BBE41462.1"/>
    </source>
</evidence>
<dbReference type="GO" id="GO:0001510">
    <property type="term" value="P:RNA methylation"/>
    <property type="evidence" value="ECO:0007669"/>
    <property type="project" value="InterPro"/>
</dbReference>